<dbReference type="InterPro" id="IPR027417">
    <property type="entry name" value="P-loop_NTPase"/>
</dbReference>
<gene>
    <name evidence="2" type="primary">LOC105368907</name>
</gene>
<evidence type="ECO:0000313" key="1">
    <source>
        <dbReference type="Proteomes" id="UP000695007"/>
    </source>
</evidence>
<reference evidence="2" key="1">
    <citation type="submission" date="2025-08" db="UniProtKB">
        <authorList>
            <consortium name="RefSeq"/>
        </authorList>
    </citation>
    <scope>IDENTIFICATION</scope>
</reference>
<organism evidence="1 2">
    <name type="scientific">Ceratosolen solmsi marchali</name>
    <dbReference type="NCBI Taxonomy" id="326594"/>
    <lineage>
        <taxon>Eukaryota</taxon>
        <taxon>Metazoa</taxon>
        <taxon>Ecdysozoa</taxon>
        <taxon>Arthropoda</taxon>
        <taxon>Hexapoda</taxon>
        <taxon>Insecta</taxon>
        <taxon>Pterygota</taxon>
        <taxon>Neoptera</taxon>
        <taxon>Endopterygota</taxon>
        <taxon>Hymenoptera</taxon>
        <taxon>Apocrita</taxon>
        <taxon>Proctotrupomorpha</taxon>
        <taxon>Chalcidoidea</taxon>
        <taxon>Agaonidae</taxon>
        <taxon>Agaoninae</taxon>
        <taxon>Ceratosolen</taxon>
    </lineage>
</organism>
<dbReference type="RefSeq" id="XP_011506362.1">
    <property type="nucleotide sequence ID" value="XM_011508060.1"/>
</dbReference>
<name>A0AAJ6YXW7_9HYME</name>
<dbReference type="Gene3D" id="3.40.50.300">
    <property type="entry name" value="P-loop containing nucleotide triphosphate hydrolases"/>
    <property type="match status" value="1"/>
</dbReference>
<keyword evidence="1" id="KW-1185">Reference proteome</keyword>
<sequence length="172" mass="19277">MAGVLGSCGTWNVDSVISFLIVATGQLCDKIFEALETTSKIRKYRIAVHKCECIYDILRSKPDLQIDFIIFAFDGRISQRVNEVERGINLLDEFFVISGRICLVNCYDLPNNMGLIGHTANRLRDKYCLRLISANVYNCEGLKSLGDRIFNLSEALMGIHSGIPDLNLLSIL</sequence>
<dbReference type="Proteomes" id="UP000695007">
    <property type="component" value="Unplaced"/>
</dbReference>
<proteinExistence type="predicted"/>
<dbReference type="KEGG" id="csol:105368907"/>
<dbReference type="GeneID" id="105368907"/>
<dbReference type="AlphaFoldDB" id="A0AAJ6YXW7"/>
<protein>
    <submittedName>
        <fullName evidence="2">Uncharacterized protein LOC105368907</fullName>
    </submittedName>
</protein>
<accession>A0AAJ6YXW7</accession>
<evidence type="ECO:0000313" key="2">
    <source>
        <dbReference type="RefSeq" id="XP_011506362.1"/>
    </source>
</evidence>